<comment type="caution">
    <text evidence="1">The sequence shown here is derived from an EMBL/GenBank/DDBJ whole genome shotgun (WGS) entry which is preliminary data.</text>
</comment>
<reference evidence="1 2" key="2">
    <citation type="journal article" date="2022" name="Mol. Ecol. Resour.">
        <title>The genomes of chicory, endive, great burdock and yacon provide insights into Asteraceae paleo-polyploidization history and plant inulin production.</title>
        <authorList>
            <person name="Fan W."/>
            <person name="Wang S."/>
            <person name="Wang H."/>
            <person name="Wang A."/>
            <person name="Jiang F."/>
            <person name="Liu H."/>
            <person name="Zhao H."/>
            <person name="Xu D."/>
            <person name="Zhang Y."/>
        </authorList>
    </citation>
    <scope>NUCLEOTIDE SEQUENCE [LARGE SCALE GENOMIC DNA]</scope>
    <source>
        <strain evidence="2">cv. Yunnan</strain>
        <tissue evidence="1">Leaves</tissue>
    </source>
</reference>
<accession>A0ACB9ILW6</accession>
<gene>
    <name evidence="1" type="ORF">L1987_24447</name>
</gene>
<evidence type="ECO:0000313" key="2">
    <source>
        <dbReference type="Proteomes" id="UP001056120"/>
    </source>
</evidence>
<keyword evidence="2" id="KW-1185">Reference proteome</keyword>
<proteinExistence type="predicted"/>
<protein>
    <submittedName>
        <fullName evidence="1">Uncharacterized protein</fullName>
    </submittedName>
</protein>
<dbReference type="EMBL" id="CM042025">
    <property type="protein sequence ID" value="KAI3808496.1"/>
    <property type="molecule type" value="Genomic_DNA"/>
</dbReference>
<reference evidence="2" key="1">
    <citation type="journal article" date="2022" name="Mol. Ecol. Resour.">
        <title>The genomes of chicory, endive, great burdock and yacon provide insights into Asteraceae palaeo-polyploidization history and plant inulin production.</title>
        <authorList>
            <person name="Fan W."/>
            <person name="Wang S."/>
            <person name="Wang H."/>
            <person name="Wang A."/>
            <person name="Jiang F."/>
            <person name="Liu H."/>
            <person name="Zhao H."/>
            <person name="Xu D."/>
            <person name="Zhang Y."/>
        </authorList>
    </citation>
    <scope>NUCLEOTIDE SEQUENCE [LARGE SCALE GENOMIC DNA]</scope>
    <source>
        <strain evidence="2">cv. Yunnan</strain>
    </source>
</reference>
<sequence>MWEYPLNLREQVRRACLSLGLYQIELTEYQDKGTKTHSLRWLTFQACALRGHDESSSSNNRDNFLELLQLITSYNDEVAKEGMIRERFLDLVHVRDTCSATLKTSLWKQLLHYQFDVSKIWGQGYDGASNMIGEWNGLHALVLNDCPYAYYVYCFAHGIITYLVFIINVVFASSKRHDELQKAKENEIKELLKLGEIKSRKGLNQVGTLS</sequence>
<dbReference type="Proteomes" id="UP001056120">
    <property type="component" value="Linkage Group LG08"/>
</dbReference>
<evidence type="ECO:0000313" key="1">
    <source>
        <dbReference type="EMBL" id="KAI3808496.1"/>
    </source>
</evidence>
<name>A0ACB9ILW6_9ASTR</name>
<organism evidence="1 2">
    <name type="scientific">Smallanthus sonchifolius</name>
    <dbReference type="NCBI Taxonomy" id="185202"/>
    <lineage>
        <taxon>Eukaryota</taxon>
        <taxon>Viridiplantae</taxon>
        <taxon>Streptophyta</taxon>
        <taxon>Embryophyta</taxon>
        <taxon>Tracheophyta</taxon>
        <taxon>Spermatophyta</taxon>
        <taxon>Magnoliopsida</taxon>
        <taxon>eudicotyledons</taxon>
        <taxon>Gunneridae</taxon>
        <taxon>Pentapetalae</taxon>
        <taxon>asterids</taxon>
        <taxon>campanulids</taxon>
        <taxon>Asterales</taxon>
        <taxon>Asteraceae</taxon>
        <taxon>Asteroideae</taxon>
        <taxon>Heliantheae alliance</taxon>
        <taxon>Millerieae</taxon>
        <taxon>Smallanthus</taxon>
    </lineage>
</organism>